<dbReference type="CDD" id="cd00882">
    <property type="entry name" value="Ras_like_GTPase"/>
    <property type="match status" value="1"/>
</dbReference>
<name>A0A0C9WA38_9AGAM</name>
<dbReference type="EMBL" id="KN839878">
    <property type="protein sequence ID" value="KIJ59947.1"/>
    <property type="molecule type" value="Genomic_DNA"/>
</dbReference>
<organism evidence="2 3">
    <name type="scientific">Hydnomerulius pinastri MD-312</name>
    <dbReference type="NCBI Taxonomy" id="994086"/>
    <lineage>
        <taxon>Eukaryota</taxon>
        <taxon>Fungi</taxon>
        <taxon>Dikarya</taxon>
        <taxon>Basidiomycota</taxon>
        <taxon>Agaricomycotina</taxon>
        <taxon>Agaricomycetes</taxon>
        <taxon>Agaricomycetidae</taxon>
        <taxon>Boletales</taxon>
        <taxon>Boletales incertae sedis</taxon>
        <taxon>Leucogyrophana</taxon>
    </lineage>
</organism>
<proteinExistence type="predicted"/>
<evidence type="ECO:0000313" key="2">
    <source>
        <dbReference type="EMBL" id="KIJ59947.1"/>
    </source>
</evidence>
<evidence type="ECO:0000259" key="1">
    <source>
        <dbReference type="Pfam" id="PF01926"/>
    </source>
</evidence>
<dbReference type="GO" id="GO:0005525">
    <property type="term" value="F:GTP binding"/>
    <property type="evidence" value="ECO:0007669"/>
    <property type="project" value="InterPro"/>
</dbReference>
<evidence type="ECO:0000313" key="3">
    <source>
        <dbReference type="Proteomes" id="UP000053820"/>
    </source>
</evidence>
<dbReference type="Pfam" id="PF01926">
    <property type="entry name" value="MMR_HSR1"/>
    <property type="match status" value="1"/>
</dbReference>
<dbReference type="Proteomes" id="UP000053820">
    <property type="component" value="Unassembled WGS sequence"/>
</dbReference>
<gene>
    <name evidence="2" type="ORF">HYDPIDRAFT_117845</name>
</gene>
<dbReference type="InterPro" id="IPR027417">
    <property type="entry name" value="P-loop_NTPase"/>
</dbReference>
<feature type="domain" description="G" evidence="1">
    <location>
        <begin position="9"/>
        <end position="103"/>
    </location>
</feature>
<dbReference type="SUPFAM" id="SSF52540">
    <property type="entry name" value="P-loop containing nucleoside triphosphate hydrolases"/>
    <property type="match status" value="1"/>
</dbReference>
<dbReference type="OrthoDB" id="8954335at2759"/>
<protein>
    <recommendedName>
        <fullName evidence="1">G domain-containing protein</fullName>
    </recommendedName>
</protein>
<dbReference type="Gene3D" id="3.40.50.300">
    <property type="entry name" value="P-loop containing nucleotide triphosphate hydrolases"/>
    <property type="match status" value="1"/>
</dbReference>
<keyword evidence="3" id="KW-1185">Reference proteome</keyword>
<sequence length="196" mass="21444">MGKDKVYVVVVFGRTGMGISSLVNLIVGKEGAKCSREGRSCTKDTKAFRLDLDGRKIDVYDTPGFGGTDNKPSDNDIISKILRISKKHGIDLLINCLVPKDGIVPGHYNAVLSALRGQNREAPIAAVVTRLERVEGPMEGWWSEPSNNGGKMESKWNMVFAGHACVTTVPSDDIGWSQRRSESQKAVRALVLKFCH</sequence>
<dbReference type="HOGENOM" id="CLU_050405_1_1_1"/>
<dbReference type="InterPro" id="IPR006073">
    <property type="entry name" value="GTP-bd"/>
</dbReference>
<dbReference type="AlphaFoldDB" id="A0A0C9WA38"/>
<reference evidence="2 3" key="1">
    <citation type="submission" date="2014-04" db="EMBL/GenBank/DDBJ databases">
        <title>Evolutionary Origins and Diversification of the Mycorrhizal Mutualists.</title>
        <authorList>
            <consortium name="DOE Joint Genome Institute"/>
            <consortium name="Mycorrhizal Genomics Consortium"/>
            <person name="Kohler A."/>
            <person name="Kuo A."/>
            <person name="Nagy L.G."/>
            <person name="Floudas D."/>
            <person name="Copeland A."/>
            <person name="Barry K.W."/>
            <person name="Cichocki N."/>
            <person name="Veneault-Fourrey C."/>
            <person name="LaButti K."/>
            <person name="Lindquist E.A."/>
            <person name="Lipzen A."/>
            <person name="Lundell T."/>
            <person name="Morin E."/>
            <person name="Murat C."/>
            <person name="Riley R."/>
            <person name="Ohm R."/>
            <person name="Sun H."/>
            <person name="Tunlid A."/>
            <person name="Henrissat B."/>
            <person name="Grigoriev I.V."/>
            <person name="Hibbett D.S."/>
            <person name="Martin F."/>
        </authorList>
    </citation>
    <scope>NUCLEOTIDE SEQUENCE [LARGE SCALE GENOMIC DNA]</scope>
    <source>
        <strain evidence="2 3">MD-312</strain>
    </source>
</reference>
<accession>A0A0C9WA38</accession>